<gene>
    <name evidence="2" type="ORF">KCG35_18310</name>
</gene>
<reference evidence="2 3" key="1">
    <citation type="submission" date="2021-04" db="EMBL/GenBank/DDBJ databases">
        <authorList>
            <person name="Pira H."/>
            <person name="Risdian C."/>
            <person name="Wink J."/>
        </authorList>
    </citation>
    <scope>NUCLEOTIDE SEQUENCE [LARGE SCALE GENOMIC DNA]</scope>
    <source>
        <strain evidence="2 3">WH53</strain>
    </source>
</reference>
<sequence>MALVLKGYPRLSETFIAQEIHALEQQGFAITLISLRHPTDHTVHPIHREIKAPVVYLPEYLHHEPMRVIRSLWTQLFRPRFWSTLRLWWQDFRRDPTRNRIRRLGQSWVLATELSPDTQQLYAHFIHTPGSVTRYTSHLTGIPWSASAHAKDIWTTPSWDLTDKLEDMAWLTTCTQSNQHYLQSLTSQPDKVMLVYHGLDFNRFPIIPEPRETPPSTQVQILSVGRAVPKKGYDVILEALAKLPPSLSWHFTHIGQGPELSKLQLQAEQLGIADKITWQGAQSQQMVLNQYRQADIFILGSRITEDGDRDGLPNVLMEAQSQHVACMATAISGIPELIIDKQTGILVPPEDVSATSQALQQLITQPEWRQALAEAGYKRVTTHFNLQQGIATLANCFTGSCKQ</sequence>
<dbReference type="SUPFAM" id="SSF53756">
    <property type="entry name" value="UDP-Glycosyltransferase/glycogen phosphorylase"/>
    <property type="match status" value="1"/>
</dbReference>
<dbReference type="PANTHER" id="PTHR12526">
    <property type="entry name" value="GLYCOSYLTRANSFERASE"/>
    <property type="match status" value="1"/>
</dbReference>
<accession>A0ABS5ZIC6</accession>
<dbReference type="Gene3D" id="3.40.50.2000">
    <property type="entry name" value="Glycogen Phosphorylase B"/>
    <property type="match status" value="2"/>
</dbReference>
<dbReference type="PANTHER" id="PTHR12526:SF636">
    <property type="entry name" value="BLL3647 PROTEIN"/>
    <property type="match status" value="1"/>
</dbReference>
<dbReference type="InterPro" id="IPR001296">
    <property type="entry name" value="Glyco_trans_1"/>
</dbReference>
<dbReference type="Pfam" id="PF00534">
    <property type="entry name" value="Glycos_transf_1"/>
    <property type="match status" value="1"/>
</dbReference>
<feature type="domain" description="Glycosyl transferase family 1" evidence="1">
    <location>
        <begin position="213"/>
        <end position="379"/>
    </location>
</feature>
<dbReference type="Proteomes" id="UP000690515">
    <property type="component" value="Unassembled WGS sequence"/>
</dbReference>
<evidence type="ECO:0000313" key="3">
    <source>
        <dbReference type="Proteomes" id="UP000690515"/>
    </source>
</evidence>
<organism evidence="2 3">
    <name type="scientific">Zooshikella harenae</name>
    <dbReference type="NCBI Taxonomy" id="2827238"/>
    <lineage>
        <taxon>Bacteria</taxon>
        <taxon>Pseudomonadati</taxon>
        <taxon>Pseudomonadota</taxon>
        <taxon>Gammaproteobacteria</taxon>
        <taxon>Oceanospirillales</taxon>
        <taxon>Zooshikellaceae</taxon>
        <taxon>Zooshikella</taxon>
    </lineage>
</organism>
<proteinExistence type="predicted"/>
<name>A0ABS5ZIC6_9GAMM</name>
<dbReference type="CDD" id="cd03801">
    <property type="entry name" value="GT4_PimA-like"/>
    <property type="match status" value="1"/>
</dbReference>
<evidence type="ECO:0000313" key="2">
    <source>
        <dbReference type="EMBL" id="MBU2713026.1"/>
    </source>
</evidence>
<evidence type="ECO:0000259" key="1">
    <source>
        <dbReference type="Pfam" id="PF00534"/>
    </source>
</evidence>
<protein>
    <submittedName>
        <fullName evidence="2">Glycosyltransferase family 4 protein</fullName>
    </submittedName>
</protein>
<keyword evidence="3" id="KW-1185">Reference proteome</keyword>
<dbReference type="EMBL" id="JAGSOY010000058">
    <property type="protein sequence ID" value="MBU2713026.1"/>
    <property type="molecule type" value="Genomic_DNA"/>
</dbReference>
<comment type="caution">
    <text evidence="2">The sequence shown here is derived from an EMBL/GenBank/DDBJ whole genome shotgun (WGS) entry which is preliminary data.</text>
</comment>